<dbReference type="InterPro" id="IPR036278">
    <property type="entry name" value="Sialidase_sf"/>
</dbReference>
<proteinExistence type="predicted"/>
<keyword evidence="1" id="KW-0732">Signal</keyword>
<dbReference type="SUPFAM" id="SSF50939">
    <property type="entry name" value="Sialidases"/>
    <property type="match status" value="1"/>
</dbReference>
<dbReference type="Proteomes" id="UP001205311">
    <property type="component" value="Unassembled WGS sequence"/>
</dbReference>
<sequence length="385" mass="41488">MSSLRVRRPRWRMVLVGAVTLAVTAAVAPAAAARPAGGEPTAQGDLPDDCQDGWCAETLPPRTVGVRGMTVVRGGEVWAVGADRGPGALALRWDGQAWQKVATPPLVNSYLSEVSGWTKNDVWAVGTQNAGEHTLTQHWDGREWTVVPSPDLGSSNDLLGVAAAGPHDVWAVGDAEVEQVGTRPLLMRWDGQSWSLVPTPLSDSPATFRAVVARSPHDVWIAAVVGSERRTAVTLHWDGREWRRIDVPDPGDVANVAMGAELHGQPLLTVVARDDPALPNRSHLWSWNGTAWTRVPVPVIDDQRLALGSMASDNRGRVWLLGGVGRGDGAVVEWDGSQWTRTTLTHSGGHLLLNDVVVSQNGQEVWLGGEQGVGRHHHAVMYVRR</sequence>
<feature type="chain" id="PRO_5046624501" evidence="1">
    <location>
        <begin position="33"/>
        <end position="385"/>
    </location>
</feature>
<comment type="caution">
    <text evidence="2">The sequence shown here is derived from an EMBL/GenBank/DDBJ whole genome shotgun (WGS) entry which is preliminary data.</text>
</comment>
<organism evidence="2 3">
    <name type="scientific">Streptoalloteichus tenebrarius (strain ATCC 17920 / DSM 40477 / JCM 4838 / CBS 697.72 / NBRC 16177 / NCIMB 11028 / NRRL B-12390 / A12253. 1 / ISP 5477)</name>
    <name type="common">Streptomyces tenebrarius</name>
    <dbReference type="NCBI Taxonomy" id="1933"/>
    <lineage>
        <taxon>Bacteria</taxon>
        <taxon>Bacillati</taxon>
        <taxon>Actinomycetota</taxon>
        <taxon>Actinomycetes</taxon>
        <taxon>Pseudonocardiales</taxon>
        <taxon>Pseudonocardiaceae</taxon>
        <taxon>Streptoalloteichus</taxon>
    </lineage>
</organism>
<evidence type="ECO:0000256" key="1">
    <source>
        <dbReference type="SAM" id="SignalP"/>
    </source>
</evidence>
<evidence type="ECO:0000313" key="2">
    <source>
        <dbReference type="EMBL" id="MCP2261633.1"/>
    </source>
</evidence>
<dbReference type="EMBL" id="JAMTCP010000045">
    <property type="protein sequence ID" value="MCP2261633.1"/>
    <property type="molecule type" value="Genomic_DNA"/>
</dbReference>
<feature type="signal peptide" evidence="1">
    <location>
        <begin position="1"/>
        <end position="32"/>
    </location>
</feature>
<accession>A0ABT1I1H0</accession>
<protein>
    <submittedName>
        <fullName evidence="2">Uncharacterized protein</fullName>
    </submittedName>
</protein>
<gene>
    <name evidence="2" type="ORF">LX15_005359</name>
</gene>
<evidence type="ECO:0000313" key="3">
    <source>
        <dbReference type="Proteomes" id="UP001205311"/>
    </source>
</evidence>
<keyword evidence="3" id="KW-1185">Reference proteome</keyword>
<dbReference type="RefSeq" id="WP_253672643.1">
    <property type="nucleotide sequence ID" value="NZ_JAMTCP010000045.1"/>
</dbReference>
<reference evidence="2 3" key="1">
    <citation type="submission" date="2022-06" db="EMBL/GenBank/DDBJ databases">
        <title>Genomic Encyclopedia of Archaeal and Bacterial Type Strains, Phase II (KMG-II): from individual species to whole genera.</title>
        <authorList>
            <person name="Goeker M."/>
        </authorList>
    </citation>
    <scope>NUCLEOTIDE SEQUENCE [LARGE SCALE GENOMIC DNA]</scope>
    <source>
        <strain evidence="2 3">DSM 40477</strain>
    </source>
</reference>
<name>A0ABT1I1H0_STRSD</name>